<evidence type="ECO:0000259" key="9">
    <source>
        <dbReference type="Pfam" id="PF13231"/>
    </source>
</evidence>
<keyword evidence="11" id="KW-1185">Reference proteome</keyword>
<protein>
    <submittedName>
        <fullName evidence="10">Glycosyltransferase</fullName>
    </submittedName>
</protein>
<dbReference type="Proteomes" id="UP000295238">
    <property type="component" value="Unassembled WGS sequence"/>
</dbReference>
<feature type="transmembrane region" description="Helical" evidence="8">
    <location>
        <begin position="16"/>
        <end position="35"/>
    </location>
</feature>
<feature type="transmembrane region" description="Helical" evidence="8">
    <location>
        <begin position="203"/>
        <end position="224"/>
    </location>
</feature>
<dbReference type="GO" id="GO:0009103">
    <property type="term" value="P:lipopolysaccharide biosynthetic process"/>
    <property type="evidence" value="ECO:0007669"/>
    <property type="project" value="UniProtKB-ARBA"/>
</dbReference>
<gene>
    <name evidence="10" type="ORF">E2F50_09910</name>
</gene>
<comment type="subcellular location">
    <subcellularLocation>
        <location evidence="1">Cell membrane</location>
        <topology evidence="1">Multi-pass membrane protein</topology>
    </subcellularLocation>
</comment>
<evidence type="ECO:0000256" key="7">
    <source>
        <dbReference type="ARBA" id="ARBA00023136"/>
    </source>
</evidence>
<dbReference type="InterPro" id="IPR038731">
    <property type="entry name" value="RgtA/B/C-like"/>
</dbReference>
<keyword evidence="2" id="KW-1003">Cell membrane</keyword>
<name>A0A4R5UK57_9HYPH</name>
<feature type="transmembrane region" description="Helical" evidence="8">
    <location>
        <begin position="297"/>
        <end position="315"/>
    </location>
</feature>
<dbReference type="EMBL" id="SMTL01000002">
    <property type="protein sequence ID" value="TDK37194.1"/>
    <property type="molecule type" value="Genomic_DNA"/>
</dbReference>
<feature type="transmembrane region" description="Helical" evidence="8">
    <location>
        <begin position="159"/>
        <end position="191"/>
    </location>
</feature>
<proteinExistence type="predicted"/>
<evidence type="ECO:0000256" key="4">
    <source>
        <dbReference type="ARBA" id="ARBA00022679"/>
    </source>
</evidence>
<feature type="transmembrane region" description="Helical" evidence="8">
    <location>
        <begin position="89"/>
        <end position="106"/>
    </location>
</feature>
<reference evidence="10 11" key="1">
    <citation type="submission" date="2019-03" db="EMBL/GenBank/DDBJ databases">
        <title>Rhizobium sp. nov., an bacterium isolated from biocrust in Mu Us Desert.</title>
        <authorList>
            <person name="Lixiong L."/>
        </authorList>
    </citation>
    <scope>NUCLEOTIDE SEQUENCE [LARGE SCALE GENOMIC DNA]</scope>
    <source>
        <strain evidence="10 11">SPY-1</strain>
    </source>
</reference>
<keyword evidence="7 8" id="KW-0472">Membrane</keyword>
<evidence type="ECO:0000256" key="2">
    <source>
        <dbReference type="ARBA" id="ARBA00022475"/>
    </source>
</evidence>
<feature type="transmembrane region" description="Helical" evidence="8">
    <location>
        <begin position="466"/>
        <end position="488"/>
    </location>
</feature>
<evidence type="ECO:0000256" key="3">
    <source>
        <dbReference type="ARBA" id="ARBA00022676"/>
    </source>
</evidence>
<dbReference type="PANTHER" id="PTHR33908">
    <property type="entry name" value="MANNOSYLTRANSFERASE YKCB-RELATED"/>
    <property type="match status" value="1"/>
</dbReference>
<feature type="transmembrane region" description="Helical" evidence="8">
    <location>
        <begin position="112"/>
        <end position="129"/>
    </location>
</feature>
<evidence type="ECO:0000313" key="10">
    <source>
        <dbReference type="EMBL" id="TDK37194.1"/>
    </source>
</evidence>
<evidence type="ECO:0000256" key="8">
    <source>
        <dbReference type="SAM" id="Phobius"/>
    </source>
</evidence>
<feature type="transmembrane region" description="Helical" evidence="8">
    <location>
        <begin position="136"/>
        <end position="153"/>
    </location>
</feature>
<keyword evidence="6 8" id="KW-1133">Transmembrane helix</keyword>
<dbReference type="PANTHER" id="PTHR33908:SF11">
    <property type="entry name" value="MEMBRANE PROTEIN"/>
    <property type="match status" value="1"/>
</dbReference>
<feature type="transmembrane region" description="Helical" evidence="8">
    <location>
        <begin position="64"/>
        <end position="82"/>
    </location>
</feature>
<evidence type="ECO:0000313" key="11">
    <source>
        <dbReference type="Proteomes" id="UP000295238"/>
    </source>
</evidence>
<dbReference type="GO" id="GO:0016763">
    <property type="term" value="F:pentosyltransferase activity"/>
    <property type="evidence" value="ECO:0007669"/>
    <property type="project" value="TreeGrafter"/>
</dbReference>
<feature type="domain" description="Glycosyltransferase RgtA/B/C/D-like" evidence="9">
    <location>
        <begin position="61"/>
        <end position="222"/>
    </location>
</feature>
<keyword evidence="5 8" id="KW-0812">Transmembrane</keyword>
<dbReference type="InterPro" id="IPR050297">
    <property type="entry name" value="LipidA_mod_glycosyltrf_83"/>
</dbReference>
<comment type="caution">
    <text evidence="10">The sequence shown here is derived from an EMBL/GenBank/DDBJ whole genome shotgun (WGS) entry which is preliminary data.</text>
</comment>
<keyword evidence="4 10" id="KW-0808">Transferase</keyword>
<keyword evidence="3" id="KW-0328">Glycosyltransferase</keyword>
<sequence length="505" mass="54787">MRAMRRITDALSRRPDVVFWLIAAYYVVAVVARVLRSEGLQTDEGEQLFQSQFLLMGYGRQPPFYNWLQYGAIHVLGPSIFALSLVKNLLLLLCCLFYGLAARLVLKDTALPFAAMLGVVALPAISVLAQRDLSHAVATMFAVSLFFYAYLLTLTRPSLWSYLLTGMAVGIGVISKYNFVIVPLAALLAILPETELRKRLFDWRLIPALVLAAAICVPHMLWVLQNVSTATSGTIDAMRADATGNPMLDRLTGLFMLLVAALESALPILAFFLIAFRRDLIQAWKTETLWTRVIGRALLMSLVLVGLIGIGFGATTISQKWLSPFLLLLPLYLCLKLDAAGAETARPTARLAWPVSLLAFGFVLYLALGNLVGPLIGRQPKENLPSVPFIRQVLAERGLGAEPAYIIAADPALAAAARLAAPEARIVLPSFTQAPPLEASTAKAQGLVIWKAEPDKAELPESVRTFLAALGLPSVGLLPAVLTVPYLFSGGRDKASFGYAWIGAS</sequence>
<accession>A0A4R5UK57</accession>
<dbReference type="GO" id="GO:0005886">
    <property type="term" value="C:plasma membrane"/>
    <property type="evidence" value="ECO:0007669"/>
    <property type="project" value="UniProtKB-SubCell"/>
</dbReference>
<organism evidence="10 11">
    <name type="scientific">Rhizobium deserti</name>
    <dbReference type="NCBI Taxonomy" id="2547961"/>
    <lineage>
        <taxon>Bacteria</taxon>
        <taxon>Pseudomonadati</taxon>
        <taxon>Pseudomonadota</taxon>
        <taxon>Alphaproteobacteria</taxon>
        <taxon>Hyphomicrobiales</taxon>
        <taxon>Rhizobiaceae</taxon>
        <taxon>Rhizobium/Agrobacterium group</taxon>
        <taxon>Rhizobium</taxon>
    </lineage>
</organism>
<dbReference type="AlphaFoldDB" id="A0A4R5UK57"/>
<evidence type="ECO:0000256" key="1">
    <source>
        <dbReference type="ARBA" id="ARBA00004651"/>
    </source>
</evidence>
<evidence type="ECO:0000256" key="5">
    <source>
        <dbReference type="ARBA" id="ARBA00022692"/>
    </source>
</evidence>
<feature type="transmembrane region" description="Helical" evidence="8">
    <location>
        <begin position="254"/>
        <end position="276"/>
    </location>
</feature>
<evidence type="ECO:0000256" key="6">
    <source>
        <dbReference type="ARBA" id="ARBA00022989"/>
    </source>
</evidence>
<feature type="transmembrane region" description="Helical" evidence="8">
    <location>
        <begin position="351"/>
        <end position="376"/>
    </location>
</feature>
<dbReference type="Pfam" id="PF13231">
    <property type="entry name" value="PMT_2"/>
    <property type="match status" value="1"/>
</dbReference>